<dbReference type="InterPro" id="IPR048683">
    <property type="entry name" value="Sf6_terminase"/>
</dbReference>
<reference evidence="2 3" key="1">
    <citation type="journal article" date="2013" name="Genome Announc.">
        <title>Complete Genome Sequence of a Chinese Strain of 'Candidatus Liberibacter asiaticus'.</title>
        <authorList>
            <person name="Lin H."/>
            <person name="Han C.S."/>
            <person name="Liu B."/>
            <person name="Lou B."/>
            <person name="Bai X."/>
            <person name="Deng C."/>
            <person name="Civerolo E.L."/>
            <person name="Gupta G."/>
        </authorList>
    </citation>
    <scope>NUCLEOTIDE SEQUENCE [LARGE SCALE GENOMIC DNA]</scope>
    <source>
        <strain evidence="3">gxpsy</strain>
    </source>
</reference>
<evidence type="ECO:0000313" key="2">
    <source>
        <dbReference type="EMBL" id="AGH17454.1"/>
    </source>
</evidence>
<feature type="compositionally biased region" description="Basic and acidic residues" evidence="1">
    <location>
        <begin position="119"/>
        <end position="138"/>
    </location>
</feature>
<name>A0ABN4B202_LIBAS</name>
<evidence type="ECO:0000313" key="3">
    <source>
        <dbReference type="Proteomes" id="UP000011820"/>
    </source>
</evidence>
<dbReference type="Gene3D" id="1.10.10.60">
    <property type="entry name" value="Homeodomain-like"/>
    <property type="match status" value="1"/>
</dbReference>
<feature type="region of interest" description="Disordered" evidence="1">
    <location>
        <begin position="111"/>
        <end position="138"/>
    </location>
</feature>
<protein>
    <submittedName>
        <fullName evidence="2">Uncharacterized protein</fullName>
    </submittedName>
</protein>
<keyword evidence="3" id="KW-1185">Reference proteome</keyword>
<gene>
    <name evidence="2" type="ORF">WSI_05485</name>
</gene>
<accession>A0ABN4B202</accession>
<proteinExistence type="predicted"/>
<organism evidence="2 3">
    <name type="scientific">Candidatus Liberibacter asiaticus str. gxpsy</name>
    <dbReference type="NCBI Taxonomy" id="1174529"/>
    <lineage>
        <taxon>Bacteria</taxon>
        <taxon>Pseudomonadati</taxon>
        <taxon>Pseudomonadota</taxon>
        <taxon>Alphaproteobacteria</taxon>
        <taxon>Hyphomicrobiales</taxon>
        <taxon>Rhizobiaceae</taxon>
        <taxon>Liberibacter</taxon>
    </lineage>
</organism>
<dbReference type="Proteomes" id="UP000011820">
    <property type="component" value="Chromosome"/>
</dbReference>
<dbReference type="EMBL" id="CP004005">
    <property type="protein sequence ID" value="AGH17454.1"/>
    <property type="molecule type" value="Genomic_DNA"/>
</dbReference>
<sequence>MQACKQSGIKADTYFQWLERDKDGLKERHRRAKELYAEWLNDRIDEIIVAPLSEEEKNHPQAIKLREVFVKKKMWELEKRHRHVYGNHVSVEQKHTIDLKPLMDRVQHSIQSKGLKPVKALDKQTEKPLELPKLTKHD</sequence>
<dbReference type="Pfam" id="PF20901">
    <property type="entry name" value="Sf6_terminase"/>
    <property type="match status" value="1"/>
</dbReference>
<evidence type="ECO:0000256" key="1">
    <source>
        <dbReference type="SAM" id="MobiDB-lite"/>
    </source>
</evidence>